<feature type="disulfide bond" description="Redox-active" evidence="3">
    <location>
        <begin position="76"/>
        <end position="80"/>
    </location>
</feature>
<organism evidence="4 5">
    <name type="scientific">Palleronia aestuarii</name>
    <dbReference type="NCBI Taxonomy" id="568105"/>
    <lineage>
        <taxon>Bacteria</taxon>
        <taxon>Pseudomonadati</taxon>
        <taxon>Pseudomonadota</taxon>
        <taxon>Alphaproteobacteria</taxon>
        <taxon>Rhodobacterales</taxon>
        <taxon>Roseobacteraceae</taxon>
        <taxon>Palleronia</taxon>
    </lineage>
</organism>
<dbReference type="CDD" id="cd02968">
    <property type="entry name" value="SCO"/>
    <property type="match status" value="1"/>
</dbReference>
<dbReference type="Proteomes" id="UP000248916">
    <property type="component" value="Unassembled WGS sequence"/>
</dbReference>
<name>A0A2W7P0E6_9RHOB</name>
<dbReference type="RefSeq" id="WP_111536728.1">
    <property type="nucleotide sequence ID" value="NZ_QKZL01000005.1"/>
</dbReference>
<proteinExistence type="inferred from homology"/>
<keyword evidence="2" id="KW-0479">Metal-binding</keyword>
<evidence type="ECO:0000313" key="4">
    <source>
        <dbReference type="EMBL" id="PZX16922.1"/>
    </source>
</evidence>
<dbReference type="Pfam" id="PF02630">
    <property type="entry name" value="SCO1-SenC"/>
    <property type="match status" value="1"/>
</dbReference>
<dbReference type="GO" id="GO:0046872">
    <property type="term" value="F:metal ion binding"/>
    <property type="evidence" value="ECO:0007669"/>
    <property type="project" value="UniProtKB-KW"/>
</dbReference>
<sequence length="198" mass="21337">MRLTPKTISAAIGGGLTIALVLAAGWVWVLEPRMNRSVADALGRGDYTLVATDGTTFTEDTLNGAPSAVFFGFTHCPEVCPTTLGDVAGWQDALAEDGEELRVFFVTVDPERDTEKVLGDYVSWVPGVVGVTGSRDEIDKAIRSFRVYAQKVPIEGGGYTMDHSAFVLLFDADGRLDEPISYGEDPARAMAKIRDLFG</sequence>
<evidence type="ECO:0000256" key="3">
    <source>
        <dbReference type="PIRSR" id="PIRSR603782-2"/>
    </source>
</evidence>
<dbReference type="InterPro" id="IPR003782">
    <property type="entry name" value="SCO1/SenC"/>
</dbReference>
<keyword evidence="3" id="KW-1015">Disulfide bond</keyword>
<dbReference type="PANTHER" id="PTHR12151">
    <property type="entry name" value="ELECTRON TRANSPORT PROTIN SCO1/SENC FAMILY MEMBER"/>
    <property type="match status" value="1"/>
</dbReference>
<evidence type="ECO:0000256" key="1">
    <source>
        <dbReference type="ARBA" id="ARBA00010996"/>
    </source>
</evidence>
<protein>
    <submittedName>
        <fullName evidence="4">Protein SCO1/2</fullName>
    </submittedName>
</protein>
<comment type="caution">
    <text evidence="4">The sequence shown here is derived from an EMBL/GenBank/DDBJ whole genome shotgun (WGS) entry which is preliminary data.</text>
</comment>
<dbReference type="Gene3D" id="3.40.30.10">
    <property type="entry name" value="Glutaredoxin"/>
    <property type="match status" value="1"/>
</dbReference>
<keyword evidence="2" id="KW-0186">Copper</keyword>
<evidence type="ECO:0000313" key="5">
    <source>
        <dbReference type="Proteomes" id="UP000248916"/>
    </source>
</evidence>
<feature type="binding site" evidence="2">
    <location>
        <position position="163"/>
    </location>
    <ligand>
        <name>Cu cation</name>
        <dbReference type="ChEBI" id="CHEBI:23378"/>
    </ligand>
</feature>
<dbReference type="InterPro" id="IPR036249">
    <property type="entry name" value="Thioredoxin-like_sf"/>
</dbReference>
<keyword evidence="5" id="KW-1185">Reference proteome</keyword>
<gene>
    <name evidence="4" type="ORF">LX81_01552</name>
</gene>
<dbReference type="AlphaFoldDB" id="A0A2W7P0E6"/>
<comment type="similarity">
    <text evidence="1">Belongs to the SCO1/2 family.</text>
</comment>
<dbReference type="EMBL" id="QKZL01000005">
    <property type="protein sequence ID" value="PZX16922.1"/>
    <property type="molecule type" value="Genomic_DNA"/>
</dbReference>
<feature type="binding site" evidence="2">
    <location>
        <position position="76"/>
    </location>
    <ligand>
        <name>Cu cation</name>
        <dbReference type="ChEBI" id="CHEBI:23378"/>
    </ligand>
</feature>
<accession>A0A2W7P0E6</accession>
<feature type="binding site" evidence="2">
    <location>
        <position position="80"/>
    </location>
    <ligand>
        <name>Cu cation</name>
        <dbReference type="ChEBI" id="CHEBI:23378"/>
    </ligand>
</feature>
<dbReference type="OrthoDB" id="9790194at2"/>
<reference evidence="4 5" key="1">
    <citation type="submission" date="2018-06" db="EMBL/GenBank/DDBJ databases">
        <title>Genomic Encyclopedia of Archaeal and Bacterial Type Strains, Phase II (KMG-II): from individual species to whole genera.</title>
        <authorList>
            <person name="Goeker M."/>
        </authorList>
    </citation>
    <scope>NUCLEOTIDE SEQUENCE [LARGE SCALE GENOMIC DNA]</scope>
    <source>
        <strain evidence="4 5">DSM 22009</strain>
    </source>
</reference>
<dbReference type="SUPFAM" id="SSF52833">
    <property type="entry name" value="Thioredoxin-like"/>
    <property type="match status" value="1"/>
</dbReference>
<evidence type="ECO:0000256" key="2">
    <source>
        <dbReference type="PIRSR" id="PIRSR603782-1"/>
    </source>
</evidence>
<dbReference type="PANTHER" id="PTHR12151:SF25">
    <property type="entry name" value="LINALOOL DEHYDRATASE_ISOMERASE DOMAIN-CONTAINING PROTEIN"/>
    <property type="match status" value="1"/>
</dbReference>